<proteinExistence type="predicted"/>
<evidence type="ECO:0000313" key="3">
    <source>
        <dbReference type="Proteomes" id="UP000549009"/>
    </source>
</evidence>
<protein>
    <submittedName>
        <fullName evidence="2">Uncharacterized protein</fullName>
    </submittedName>
</protein>
<feature type="transmembrane region" description="Helical" evidence="1">
    <location>
        <begin position="150"/>
        <end position="168"/>
    </location>
</feature>
<gene>
    <name evidence="2" type="ORF">FHS40_009063</name>
</gene>
<accession>A0A7W8F002</accession>
<dbReference type="AlphaFoldDB" id="A0A7W8F002"/>
<sequence>MSVFAALLLVAAISSSAAIVLYLYTGFTQRCAPIPLTVISAWAAWDGMQVFGLIRPWPLVYYVKPGFIILYALFLYLYYTHRARHYPGISTVRLVGYALAVMTISGASIAGINHLLGDPGGSTTVGLVALLFPALIVIGRGELRPGQHPLAAILYTVTFVPVLAAIVLEPPPGSHPAVNAVIYGCALVLSCAYTLVVLANQKPRRSLAHASSALQPGKTP</sequence>
<keyword evidence="1" id="KW-1133">Transmembrane helix</keyword>
<feature type="transmembrane region" description="Helical" evidence="1">
    <location>
        <begin position="59"/>
        <end position="79"/>
    </location>
</feature>
<feature type="transmembrane region" description="Helical" evidence="1">
    <location>
        <begin position="91"/>
        <end position="113"/>
    </location>
</feature>
<dbReference type="RefSeq" id="WP_184926997.1">
    <property type="nucleotide sequence ID" value="NZ_BMSQ01000048.1"/>
</dbReference>
<keyword evidence="3" id="KW-1185">Reference proteome</keyword>
<feature type="transmembrane region" description="Helical" evidence="1">
    <location>
        <begin position="119"/>
        <end position="138"/>
    </location>
</feature>
<feature type="transmembrane region" description="Helical" evidence="1">
    <location>
        <begin position="180"/>
        <end position="199"/>
    </location>
</feature>
<evidence type="ECO:0000256" key="1">
    <source>
        <dbReference type="SAM" id="Phobius"/>
    </source>
</evidence>
<evidence type="ECO:0000313" key="2">
    <source>
        <dbReference type="EMBL" id="MBB5109933.1"/>
    </source>
</evidence>
<keyword evidence="1" id="KW-0812">Transmembrane</keyword>
<name>A0A7W8F002_STRST</name>
<comment type="caution">
    <text evidence="2">The sequence shown here is derived from an EMBL/GenBank/DDBJ whole genome shotgun (WGS) entry which is preliminary data.</text>
</comment>
<keyword evidence="1" id="KW-0472">Membrane</keyword>
<organism evidence="2 3">
    <name type="scientific">Streptomyces spectabilis</name>
    <dbReference type="NCBI Taxonomy" id="68270"/>
    <lineage>
        <taxon>Bacteria</taxon>
        <taxon>Bacillati</taxon>
        <taxon>Actinomycetota</taxon>
        <taxon>Actinomycetes</taxon>
        <taxon>Kitasatosporales</taxon>
        <taxon>Streptomycetaceae</taxon>
        <taxon>Streptomyces</taxon>
    </lineage>
</organism>
<reference evidence="2 3" key="1">
    <citation type="submission" date="2020-08" db="EMBL/GenBank/DDBJ databases">
        <title>Genomic Encyclopedia of Type Strains, Phase III (KMG-III): the genomes of soil and plant-associated and newly described type strains.</title>
        <authorList>
            <person name="Whitman W."/>
        </authorList>
    </citation>
    <scope>NUCLEOTIDE SEQUENCE [LARGE SCALE GENOMIC DNA]</scope>
    <source>
        <strain evidence="2 3">CECT 3146</strain>
    </source>
</reference>
<dbReference type="Proteomes" id="UP000549009">
    <property type="component" value="Unassembled WGS sequence"/>
</dbReference>
<dbReference type="EMBL" id="JACHJD010000047">
    <property type="protein sequence ID" value="MBB5109933.1"/>
    <property type="molecule type" value="Genomic_DNA"/>
</dbReference>